<evidence type="ECO:0000313" key="2">
    <source>
        <dbReference type="Proteomes" id="UP000033710"/>
    </source>
</evidence>
<dbReference type="OrthoDB" id="3542212at2759"/>
<protein>
    <submittedName>
        <fullName evidence="1">Uncharacterized protein</fullName>
    </submittedName>
</protein>
<organism evidence="1 2">
    <name type="scientific">Sporothrix schenckii 1099-18</name>
    <dbReference type="NCBI Taxonomy" id="1397361"/>
    <lineage>
        <taxon>Eukaryota</taxon>
        <taxon>Fungi</taxon>
        <taxon>Dikarya</taxon>
        <taxon>Ascomycota</taxon>
        <taxon>Pezizomycotina</taxon>
        <taxon>Sordariomycetes</taxon>
        <taxon>Sordariomycetidae</taxon>
        <taxon>Ophiostomatales</taxon>
        <taxon>Ophiostomataceae</taxon>
        <taxon>Sporothrix</taxon>
    </lineage>
</organism>
<dbReference type="GeneID" id="27672272"/>
<dbReference type="EMBL" id="AXCR01000012">
    <property type="protein sequence ID" value="KJR80744.1"/>
    <property type="molecule type" value="Genomic_DNA"/>
</dbReference>
<accession>A0A0F2LV77</accession>
<name>A0A0F2LV77_SPOSC</name>
<dbReference type="VEuPathDB" id="FungiDB:SPSK_10673"/>
<dbReference type="Proteomes" id="UP000033710">
    <property type="component" value="Unassembled WGS sequence"/>
</dbReference>
<sequence>MSVTAGKKVEFEKDIQRLQGLRTAPNTEKDAASSEDKEEYVLVAGWESRKMHFAIADTDIGPKLTAFTSLLEGRESRHDRRLL</sequence>
<gene>
    <name evidence="1" type="ORF">SPSK_10673</name>
</gene>
<dbReference type="KEGG" id="ssck:SPSK_10673"/>
<dbReference type="RefSeq" id="XP_016583420.1">
    <property type="nucleotide sequence ID" value="XM_016736995.1"/>
</dbReference>
<reference evidence="1 2" key="2">
    <citation type="journal article" date="2015" name="Eukaryot. Cell">
        <title>Asexual propagation of a virulent clone complex in a human and feline outbreak of sporotrichosis.</title>
        <authorList>
            <person name="Teixeira Mde M."/>
            <person name="Rodrigues A.M."/>
            <person name="Tsui C.K."/>
            <person name="de Almeida L.G."/>
            <person name="Van Diepeningen A.D."/>
            <person name="van den Ende B.G."/>
            <person name="Fernandes G.F."/>
            <person name="Kano R."/>
            <person name="Hamelin R.C."/>
            <person name="Lopes-Bezerra L.M."/>
            <person name="Vasconcelos A.T."/>
            <person name="de Hoog S."/>
            <person name="de Camargo Z.P."/>
            <person name="Felipe M.S."/>
        </authorList>
    </citation>
    <scope>NUCLEOTIDE SEQUENCE [LARGE SCALE GENOMIC DNA]</scope>
    <source>
        <strain evidence="1 2">1099-18</strain>
    </source>
</reference>
<evidence type="ECO:0000313" key="1">
    <source>
        <dbReference type="EMBL" id="KJR80744.1"/>
    </source>
</evidence>
<comment type="caution">
    <text evidence="1">The sequence shown here is derived from an EMBL/GenBank/DDBJ whole genome shotgun (WGS) entry which is preliminary data.</text>
</comment>
<dbReference type="AlphaFoldDB" id="A0A0F2LV77"/>
<reference evidence="1 2" key="1">
    <citation type="journal article" date="2014" name="BMC Genomics">
        <title>Comparative genomics of the major fungal agents of human and animal Sporotrichosis: Sporothrix schenckii and Sporothrix brasiliensis.</title>
        <authorList>
            <person name="Teixeira M.M."/>
            <person name="de Almeida L.G."/>
            <person name="Kubitschek-Barreira P."/>
            <person name="Alves F.L."/>
            <person name="Kioshima E.S."/>
            <person name="Abadio A.K."/>
            <person name="Fernandes L."/>
            <person name="Derengowski L.S."/>
            <person name="Ferreira K.S."/>
            <person name="Souza R.C."/>
            <person name="Ruiz J.C."/>
            <person name="de Andrade N.C."/>
            <person name="Paes H.C."/>
            <person name="Nicola A.M."/>
            <person name="Albuquerque P."/>
            <person name="Gerber A.L."/>
            <person name="Martins V.P."/>
            <person name="Peconick L.D."/>
            <person name="Neto A.V."/>
            <person name="Chaucanez C.B."/>
            <person name="Silva P.A."/>
            <person name="Cunha O.L."/>
            <person name="de Oliveira F.F."/>
            <person name="dos Santos T.C."/>
            <person name="Barros A.L."/>
            <person name="Soares M.A."/>
            <person name="de Oliveira L.M."/>
            <person name="Marini M.M."/>
            <person name="Villalobos-Duno H."/>
            <person name="Cunha M.M."/>
            <person name="de Hoog S."/>
            <person name="da Silveira J.F."/>
            <person name="Henrissat B."/>
            <person name="Nino-Vega G.A."/>
            <person name="Cisalpino P.S."/>
            <person name="Mora-Montes H.M."/>
            <person name="Almeida S.R."/>
            <person name="Stajich J.E."/>
            <person name="Lopes-Bezerra L.M."/>
            <person name="Vasconcelos A.T."/>
            <person name="Felipe M.S."/>
        </authorList>
    </citation>
    <scope>NUCLEOTIDE SEQUENCE [LARGE SCALE GENOMIC DNA]</scope>
    <source>
        <strain evidence="1 2">1099-18</strain>
    </source>
</reference>
<proteinExistence type="predicted"/>